<dbReference type="EMBL" id="VLNT01000007">
    <property type="protein sequence ID" value="TSD62875.1"/>
    <property type="molecule type" value="Genomic_DNA"/>
</dbReference>
<dbReference type="PANTHER" id="PTHR42923:SF17">
    <property type="entry name" value="AMINE OXIDASE DOMAIN-CONTAINING PROTEIN"/>
    <property type="match status" value="1"/>
</dbReference>
<accession>A0A554S958</accession>
<reference evidence="2 3" key="1">
    <citation type="submission" date="2019-07" db="EMBL/GenBank/DDBJ databases">
        <authorList>
            <person name="Zhao L.H."/>
        </authorList>
    </citation>
    <scope>NUCLEOTIDE SEQUENCE [LARGE SCALE GENOMIC DNA]</scope>
    <source>
        <strain evidence="2 3">Co35</strain>
    </source>
</reference>
<sequence length="413" mass="45174">MSKETVAVVGAGISGLTAAYLLRDRYDVTLYEADDRFGGHAHTHTVGTDRVDTGFIVHNDRTYPLLRRLFTELGIAVQPTEMSMSIRCEGCGVEYAGGRGARGILAQRRRLVDPRFVRMLLDVKRFQRAALALLETDDDLTYGSFLSRHGFGDYFVQHYAIPVVACVWSSGTATALDYPARYLFTFLHHHGFLSLRDSPQWFTVEGGSRTYVDAIVDRLEGSAAGTPVRAIARPTAGGADITTDRGVDHVDRVVIATHADDALSLLADPTPEEKDVLGAFGYSRNEVTLHRDSSVLPDARDAKSAWNYRMDGCSGGDHPPVVTYWMNRLQGIDESRPYLVTLNDGTRPAPGSTIARMTYTHPVYTPSSVAAQGRLSELSTPVTTYAGAYHGWGFHEDGCRSGVAAAEHVGVSW</sequence>
<feature type="domain" description="Amine oxidase" evidence="1">
    <location>
        <begin position="13"/>
        <end position="270"/>
    </location>
</feature>
<dbReference type="PANTHER" id="PTHR42923">
    <property type="entry name" value="PROTOPORPHYRINOGEN OXIDASE"/>
    <property type="match status" value="1"/>
</dbReference>
<evidence type="ECO:0000313" key="2">
    <source>
        <dbReference type="EMBL" id="TSD62875.1"/>
    </source>
</evidence>
<protein>
    <submittedName>
        <fullName evidence="2">FAD-dependent oxidoreductase</fullName>
    </submittedName>
</protein>
<dbReference type="SUPFAM" id="SSF51905">
    <property type="entry name" value="FAD/NAD(P)-binding domain"/>
    <property type="match status" value="1"/>
</dbReference>
<gene>
    <name evidence="2" type="ORF">FNM00_10700</name>
</gene>
<evidence type="ECO:0000313" key="3">
    <source>
        <dbReference type="Proteomes" id="UP000316988"/>
    </source>
</evidence>
<proteinExistence type="predicted"/>
<dbReference type="InterPro" id="IPR050464">
    <property type="entry name" value="Zeta_carotene_desat/Oxidored"/>
</dbReference>
<dbReference type="Pfam" id="PF01593">
    <property type="entry name" value="Amino_oxidase"/>
    <property type="match status" value="1"/>
</dbReference>
<organism evidence="2 3">
    <name type="scientific">Aeromicrobium piscarium</name>
    <dbReference type="NCBI Taxonomy" id="2590901"/>
    <lineage>
        <taxon>Bacteria</taxon>
        <taxon>Bacillati</taxon>
        <taxon>Actinomycetota</taxon>
        <taxon>Actinomycetes</taxon>
        <taxon>Propionibacteriales</taxon>
        <taxon>Nocardioidaceae</taxon>
        <taxon>Aeromicrobium</taxon>
    </lineage>
</organism>
<dbReference type="InterPro" id="IPR036188">
    <property type="entry name" value="FAD/NAD-bd_sf"/>
</dbReference>
<evidence type="ECO:0000259" key="1">
    <source>
        <dbReference type="Pfam" id="PF01593"/>
    </source>
</evidence>
<dbReference type="OrthoDB" id="20837at2"/>
<comment type="caution">
    <text evidence="2">The sequence shown here is derived from an EMBL/GenBank/DDBJ whole genome shotgun (WGS) entry which is preliminary data.</text>
</comment>
<dbReference type="Gene3D" id="3.50.50.60">
    <property type="entry name" value="FAD/NAD(P)-binding domain"/>
    <property type="match status" value="1"/>
</dbReference>
<name>A0A554S958_9ACTN</name>
<dbReference type="GO" id="GO:0016491">
    <property type="term" value="F:oxidoreductase activity"/>
    <property type="evidence" value="ECO:0007669"/>
    <property type="project" value="InterPro"/>
</dbReference>
<dbReference type="Proteomes" id="UP000316988">
    <property type="component" value="Unassembled WGS sequence"/>
</dbReference>
<dbReference type="AlphaFoldDB" id="A0A554S958"/>
<dbReference type="InterPro" id="IPR002937">
    <property type="entry name" value="Amino_oxidase"/>
</dbReference>
<keyword evidence="3" id="KW-1185">Reference proteome</keyword>